<feature type="chain" id="PRO_5004726037" description="Transmembrane protein" evidence="2">
    <location>
        <begin position="23"/>
        <end position="191"/>
    </location>
</feature>
<keyword evidence="4" id="KW-1185">Reference proteome</keyword>
<dbReference type="Pfam" id="PF15071">
    <property type="entry name" value="TMEM220"/>
    <property type="match status" value="1"/>
</dbReference>
<feature type="transmembrane region" description="Helical" evidence="1">
    <location>
        <begin position="62"/>
        <end position="80"/>
    </location>
</feature>
<feature type="transmembrane region" description="Helical" evidence="1">
    <location>
        <begin position="158"/>
        <end position="182"/>
    </location>
</feature>
<dbReference type="InterPro" id="IPR029377">
    <property type="entry name" value="TMEM220"/>
</dbReference>
<dbReference type="PANTHER" id="PTHR34262">
    <property type="entry name" value="TRANSMEMBRANE PROTEIN 220"/>
    <property type="match status" value="1"/>
</dbReference>
<evidence type="ECO:0000256" key="2">
    <source>
        <dbReference type="SAM" id="SignalP"/>
    </source>
</evidence>
<name>V4NJ51_EUTSA</name>
<feature type="signal peptide" evidence="2">
    <location>
        <begin position="1"/>
        <end position="22"/>
    </location>
</feature>
<keyword evidence="1" id="KW-1133">Transmembrane helix</keyword>
<evidence type="ECO:0008006" key="5">
    <source>
        <dbReference type="Google" id="ProtNLM"/>
    </source>
</evidence>
<evidence type="ECO:0000313" key="3">
    <source>
        <dbReference type="EMBL" id="ESQ46311.1"/>
    </source>
</evidence>
<dbReference type="Gramene" id="ESQ46311">
    <property type="protein sequence ID" value="ESQ46311"/>
    <property type="gene ID" value="EUTSA_v10000478mg"/>
</dbReference>
<dbReference type="EMBL" id="KI517426">
    <property type="protein sequence ID" value="ESQ46311.1"/>
    <property type="molecule type" value="Genomic_DNA"/>
</dbReference>
<evidence type="ECO:0000313" key="4">
    <source>
        <dbReference type="Proteomes" id="UP000030689"/>
    </source>
</evidence>
<dbReference type="Proteomes" id="UP000030689">
    <property type="component" value="Unassembled WGS sequence"/>
</dbReference>
<proteinExistence type="predicted"/>
<dbReference type="eggNOG" id="ENOG502S1R6">
    <property type="taxonomic scope" value="Eukaryota"/>
</dbReference>
<gene>
    <name evidence="3" type="ORF">EUTSA_v10000478mg</name>
</gene>
<dbReference type="AlphaFoldDB" id="V4NJ51"/>
<keyword evidence="1" id="KW-0472">Membrane</keyword>
<dbReference type="PANTHER" id="PTHR34262:SF1">
    <property type="entry name" value="TRANSMEMBRANE PROTEIN 220"/>
    <property type="match status" value="1"/>
</dbReference>
<sequence>MEKPINLFRVCSLLMAFLFAYSASVQLNDPDWYFWFPLYTLACVVNLINCKRISSKSRRIRQMIGTALSLGLFLLAKVVAEDVITEKVGVLSLDLSQRVVREKIGSALVIASMVLQLRATSSKPKEKYVDFGKTKNHSILSFSKISSFTKTVFKFQNLIWRVLISGMVAIVIFGYGLPFWFFTIKKGEIKI</sequence>
<accession>V4NJ51</accession>
<evidence type="ECO:0000256" key="1">
    <source>
        <dbReference type="SAM" id="Phobius"/>
    </source>
</evidence>
<organism evidence="3 4">
    <name type="scientific">Eutrema salsugineum</name>
    <name type="common">Saltwater cress</name>
    <name type="synonym">Sisymbrium salsugineum</name>
    <dbReference type="NCBI Taxonomy" id="72664"/>
    <lineage>
        <taxon>Eukaryota</taxon>
        <taxon>Viridiplantae</taxon>
        <taxon>Streptophyta</taxon>
        <taxon>Embryophyta</taxon>
        <taxon>Tracheophyta</taxon>
        <taxon>Spermatophyta</taxon>
        <taxon>Magnoliopsida</taxon>
        <taxon>eudicotyledons</taxon>
        <taxon>Gunneridae</taxon>
        <taxon>Pentapetalae</taxon>
        <taxon>rosids</taxon>
        <taxon>malvids</taxon>
        <taxon>Brassicales</taxon>
        <taxon>Brassicaceae</taxon>
        <taxon>Eutremeae</taxon>
        <taxon>Eutrema</taxon>
    </lineage>
</organism>
<dbReference type="KEGG" id="eus:EUTSA_v10000478mg"/>
<protein>
    <recommendedName>
        <fullName evidence="5">Transmembrane protein</fullName>
    </recommendedName>
</protein>
<feature type="transmembrane region" description="Helical" evidence="1">
    <location>
        <begin position="32"/>
        <end position="50"/>
    </location>
</feature>
<keyword evidence="1" id="KW-0812">Transmembrane</keyword>
<reference evidence="3 4" key="1">
    <citation type="journal article" date="2013" name="Front. Plant Sci.">
        <title>The Reference Genome of the Halophytic Plant Eutrema salsugineum.</title>
        <authorList>
            <person name="Yang R."/>
            <person name="Jarvis D.E."/>
            <person name="Chen H."/>
            <person name="Beilstein M.A."/>
            <person name="Grimwood J."/>
            <person name="Jenkins J."/>
            <person name="Shu S."/>
            <person name="Prochnik S."/>
            <person name="Xin M."/>
            <person name="Ma C."/>
            <person name="Schmutz J."/>
            <person name="Wing R.A."/>
            <person name="Mitchell-Olds T."/>
            <person name="Schumaker K.S."/>
            <person name="Wang X."/>
        </authorList>
    </citation>
    <scope>NUCLEOTIDE SEQUENCE [LARGE SCALE GENOMIC DNA]</scope>
</reference>
<keyword evidence="2" id="KW-0732">Signal</keyword>
<dbReference type="OMA" id="MAISGRR"/>